<organism evidence="2 3">
    <name type="scientific">Palleronia caenipelagi</name>
    <dbReference type="NCBI Taxonomy" id="2489174"/>
    <lineage>
        <taxon>Bacteria</taxon>
        <taxon>Pseudomonadati</taxon>
        <taxon>Pseudomonadota</taxon>
        <taxon>Alphaproteobacteria</taxon>
        <taxon>Rhodobacterales</taxon>
        <taxon>Roseobacteraceae</taxon>
        <taxon>Palleronia</taxon>
    </lineage>
</organism>
<dbReference type="OrthoDB" id="656942at2"/>
<evidence type="ECO:0000256" key="1">
    <source>
        <dbReference type="SAM" id="SignalP"/>
    </source>
</evidence>
<gene>
    <name evidence="2" type="ORF">FEV53_17205</name>
</gene>
<feature type="chain" id="PRO_5022106168" evidence="1">
    <location>
        <begin position="18"/>
        <end position="189"/>
    </location>
</feature>
<dbReference type="Proteomes" id="UP000318590">
    <property type="component" value="Unassembled WGS sequence"/>
</dbReference>
<dbReference type="EMBL" id="VFSV01000050">
    <property type="protein sequence ID" value="TRD15259.1"/>
    <property type="molecule type" value="Genomic_DNA"/>
</dbReference>
<reference evidence="2 3" key="1">
    <citation type="submission" date="2019-06" db="EMBL/GenBank/DDBJ databases">
        <title>Paenimaribius caenipelagi gen. nov., sp. nov., isolated from a tidal flat.</title>
        <authorList>
            <person name="Yoon J.-H."/>
        </authorList>
    </citation>
    <scope>NUCLEOTIDE SEQUENCE [LARGE SCALE GENOMIC DNA]</scope>
    <source>
        <strain evidence="2 3">JBTF-M29</strain>
    </source>
</reference>
<sequence>MRRALILAALLASPALAQETASREAGLAAWESIAAAASHPRCANCHVEGDQPMWSGPSYGTTRPHGMNVYAGESRIGAEYLSCGTCHAYREEGANDAPHMAPQVADTWILPPPEMAWFGRSSAEICVQLSNPDLNGGRDVEALAEHVQESAFVNWGFNPGGGREPAPGSPEEMAELLRQWGAAGMPCPG</sequence>
<comment type="caution">
    <text evidence="2">The sequence shown here is derived from an EMBL/GenBank/DDBJ whole genome shotgun (WGS) entry which is preliminary data.</text>
</comment>
<name>A0A547PM86_9RHOB</name>
<dbReference type="SUPFAM" id="SSF48695">
    <property type="entry name" value="Multiheme cytochromes"/>
    <property type="match status" value="1"/>
</dbReference>
<dbReference type="RefSeq" id="WP_142835989.1">
    <property type="nucleotide sequence ID" value="NZ_VFSV01000050.1"/>
</dbReference>
<feature type="signal peptide" evidence="1">
    <location>
        <begin position="1"/>
        <end position="17"/>
    </location>
</feature>
<dbReference type="AlphaFoldDB" id="A0A547PM86"/>
<keyword evidence="1" id="KW-0732">Signal</keyword>
<evidence type="ECO:0000313" key="2">
    <source>
        <dbReference type="EMBL" id="TRD15259.1"/>
    </source>
</evidence>
<evidence type="ECO:0000313" key="3">
    <source>
        <dbReference type="Proteomes" id="UP000318590"/>
    </source>
</evidence>
<keyword evidence="3" id="KW-1185">Reference proteome</keyword>
<dbReference type="InterPro" id="IPR036280">
    <property type="entry name" value="Multihaem_cyt_sf"/>
</dbReference>
<accession>A0A547PM86</accession>
<proteinExistence type="predicted"/>
<protein>
    <submittedName>
        <fullName evidence="2">Uncharacterized protein</fullName>
    </submittedName>
</protein>